<proteinExistence type="predicted"/>
<protein>
    <submittedName>
        <fullName evidence="3">Protein with SnoaL 3 domain, NTF 2 superfamily</fullName>
    </submittedName>
</protein>
<evidence type="ECO:0000259" key="2">
    <source>
        <dbReference type="Pfam" id="PF13474"/>
    </source>
</evidence>
<evidence type="ECO:0000313" key="4">
    <source>
        <dbReference type="Proteomes" id="UP000176037"/>
    </source>
</evidence>
<dbReference type="Pfam" id="PF13474">
    <property type="entry name" value="SnoaL_3"/>
    <property type="match status" value="1"/>
</dbReference>
<keyword evidence="1" id="KW-0732">Signal</keyword>
<feature type="domain" description="SnoaL-like" evidence="2">
    <location>
        <begin position="23"/>
        <end position="137"/>
    </location>
</feature>
<organism evidence="3 4">
    <name type="scientific">Alteromonas lipolytica</name>
    <dbReference type="NCBI Taxonomy" id="1856405"/>
    <lineage>
        <taxon>Bacteria</taxon>
        <taxon>Pseudomonadati</taxon>
        <taxon>Pseudomonadota</taxon>
        <taxon>Gammaproteobacteria</taxon>
        <taxon>Alteromonadales</taxon>
        <taxon>Alteromonadaceae</taxon>
        <taxon>Alteromonas/Salinimonas group</taxon>
        <taxon>Alteromonas</taxon>
    </lineage>
</organism>
<reference evidence="3 4" key="1">
    <citation type="submission" date="2016-09" db="EMBL/GenBank/DDBJ databases">
        <title>Alteromonas lipolytica, a new species isolated from sea water.</title>
        <authorList>
            <person name="Wu Y.-H."/>
            <person name="Cheng H."/>
            <person name="Xu X.-W."/>
        </authorList>
    </citation>
    <scope>NUCLEOTIDE SEQUENCE [LARGE SCALE GENOMIC DNA]</scope>
    <source>
        <strain evidence="3 4">JW12</strain>
    </source>
</reference>
<dbReference type="STRING" id="1856405.BFC17_01120"/>
<dbReference type="InterPro" id="IPR032710">
    <property type="entry name" value="NTF2-like_dom_sf"/>
</dbReference>
<dbReference type="AlphaFoldDB" id="A0A1E8FAV1"/>
<dbReference type="EMBL" id="MJIC01000015">
    <property type="protein sequence ID" value="OFI32906.1"/>
    <property type="molecule type" value="Genomic_DNA"/>
</dbReference>
<dbReference type="Proteomes" id="UP000176037">
    <property type="component" value="Unassembled WGS sequence"/>
</dbReference>
<dbReference type="SUPFAM" id="SSF54427">
    <property type="entry name" value="NTF2-like"/>
    <property type="match status" value="1"/>
</dbReference>
<evidence type="ECO:0000313" key="3">
    <source>
        <dbReference type="EMBL" id="OFI32906.1"/>
    </source>
</evidence>
<feature type="signal peptide" evidence="1">
    <location>
        <begin position="1"/>
        <end position="17"/>
    </location>
</feature>
<dbReference type="Gene3D" id="3.10.450.50">
    <property type="match status" value="1"/>
</dbReference>
<gene>
    <name evidence="3" type="ORF">BFC17_01120</name>
</gene>
<dbReference type="OrthoDB" id="271716at2"/>
<evidence type="ECO:0000256" key="1">
    <source>
        <dbReference type="SAM" id="SignalP"/>
    </source>
</evidence>
<comment type="caution">
    <text evidence="3">The sequence shown here is derived from an EMBL/GenBank/DDBJ whole genome shotgun (WGS) entry which is preliminary data.</text>
</comment>
<name>A0A1E8FAV1_9ALTE</name>
<dbReference type="InterPro" id="IPR037401">
    <property type="entry name" value="SnoaL-like"/>
</dbReference>
<accession>A0A1E8FAV1</accession>
<feature type="chain" id="PRO_5009214049" evidence="1">
    <location>
        <begin position="18"/>
        <end position="160"/>
    </location>
</feature>
<sequence>MRWLICLVGLLCHSALATEKEAVDNVISNLHKFAAQANYASYFAQYDEEAIFIGTDASETWTLEEFKNYAKPVFDRGSGWTYKSRERHIYFSPNKDVAWFDELLDNASLGLTRGTGVLIKTEGGWKFTQYHLTIPIPNELAKTLTSQIKTFSAGNKKPVE</sequence>
<dbReference type="RefSeq" id="WP_070177283.1">
    <property type="nucleotide sequence ID" value="NZ_BMJR01000002.1"/>
</dbReference>
<keyword evidence="4" id="KW-1185">Reference proteome</keyword>